<reference evidence="2 3" key="1">
    <citation type="journal article" date="2017" name="BMC Genomics">
        <title>Chromosome level assembly and secondary metabolite potential of the parasitic fungus Cordyceps militaris.</title>
        <authorList>
            <person name="Kramer G.J."/>
            <person name="Nodwell J.R."/>
        </authorList>
    </citation>
    <scope>NUCLEOTIDE SEQUENCE [LARGE SCALE GENOMIC DNA]</scope>
    <source>
        <strain evidence="2 3">ATCC 34164</strain>
    </source>
</reference>
<dbReference type="EMBL" id="CP023322">
    <property type="protein sequence ID" value="ATY58533.1"/>
    <property type="molecule type" value="Genomic_DNA"/>
</dbReference>
<accession>A0A2H4S5Z3</accession>
<gene>
    <name evidence="2" type="ORF">A9K55_003547</name>
</gene>
<organism evidence="2 3">
    <name type="scientific">Cordyceps militaris</name>
    <name type="common">Caterpillar fungus</name>
    <name type="synonym">Clavaria militaris</name>
    <dbReference type="NCBI Taxonomy" id="73501"/>
    <lineage>
        <taxon>Eukaryota</taxon>
        <taxon>Fungi</taxon>
        <taxon>Dikarya</taxon>
        <taxon>Ascomycota</taxon>
        <taxon>Pezizomycotina</taxon>
        <taxon>Sordariomycetes</taxon>
        <taxon>Hypocreomycetidae</taxon>
        <taxon>Hypocreales</taxon>
        <taxon>Cordycipitaceae</taxon>
        <taxon>Cordyceps</taxon>
    </lineage>
</organism>
<dbReference type="Proteomes" id="UP000323067">
    <property type="component" value="Chromosome iv"/>
</dbReference>
<protein>
    <submittedName>
        <fullName evidence="2">Uncharacterized protein</fullName>
    </submittedName>
</protein>
<keyword evidence="1" id="KW-1133">Transmembrane helix</keyword>
<sequence length="192" mass="21407">MFSFSSGASDLGTRAAAIYDTIALSAEQRDLAKTSRKWLTLDSSKKSKYIFSNTSEQLYRSLLRVVVKKLENLQNRNPNFNEVIKITTYLNKNQPLSVNRGHTTVAIQLLDDETLQSIQGSRVIRPKSTSQAHHGKRQRVSAKANAPGALNFMMSLTRCIATVVAIYASLLILFPCPNWNSNGITMLNVLIF</sequence>
<keyword evidence="1" id="KW-0812">Transmembrane</keyword>
<dbReference type="AlphaFoldDB" id="A0A2H4S5Z3"/>
<feature type="transmembrane region" description="Helical" evidence="1">
    <location>
        <begin position="149"/>
        <end position="174"/>
    </location>
</feature>
<evidence type="ECO:0000313" key="2">
    <source>
        <dbReference type="EMBL" id="ATY58533.1"/>
    </source>
</evidence>
<name>A0A2H4S5Z3_CORMI</name>
<keyword evidence="1" id="KW-0472">Membrane</keyword>
<dbReference type="VEuPathDB" id="FungiDB:CCM_06187"/>
<proteinExistence type="predicted"/>
<evidence type="ECO:0000313" key="3">
    <source>
        <dbReference type="Proteomes" id="UP000323067"/>
    </source>
</evidence>
<evidence type="ECO:0000256" key="1">
    <source>
        <dbReference type="SAM" id="Phobius"/>
    </source>
</evidence>
<dbReference type="VEuPathDB" id="FungiDB:A9K55_003547"/>